<dbReference type="PANTHER" id="PTHR22298">
    <property type="entry name" value="ENDO-1,4-BETA-GLUCANASE"/>
    <property type="match status" value="1"/>
</dbReference>
<keyword evidence="3 6" id="KW-0119">Carbohydrate metabolism</keyword>
<dbReference type="EC" id="3.2.1.4" evidence="8"/>
<dbReference type="Gene3D" id="2.60.120.260">
    <property type="entry name" value="Galactose-binding domain-like"/>
    <property type="match status" value="2"/>
</dbReference>
<evidence type="ECO:0000256" key="5">
    <source>
        <dbReference type="ARBA" id="ARBA00023326"/>
    </source>
</evidence>
<dbReference type="InterPro" id="IPR013783">
    <property type="entry name" value="Ig-like_fold"/>
</dbReference>
<dbReference type="EMBL" id="CP002665">
    <property type="protein sequence ID" value="AEI12575.1"/>
    <property type="molecule type" value="Genomic_DNA"/>
</dbReference>
<dbReference type="RefSeq" id="WP_013884093.1">
    <property type="nucleotide sequence ID" value="NC_015671.1"/>
</dbReference>
<dbReference type="SUPFAM" id="SSF81296">
    <property type="entry name" value="E set domains"/>
    <property type="match status" value="1"/>
</dbReference>
<evidence type="ECO:0000256" key="7">
    <source>
        <dbReference type="PROSITE-ProRule" id="PRU10060"/>
    </source>
</evidence>
<dbReference type="InterPro" id="IPR013098">
    <property type="entry name" value="Ig_I-set"/>
</dbReference>
<dbReference type="eggNOG" id="COG5184">
    <property type="taxonomic scope" value="Bacteria"/>
</dbReference>
<feature type="active site" evidence="7">
    <location>
        <position position="913"/>
    </location>
</feature>
<evidence type="ECO:0000256" key="6">
    <source>
        <dbReference type="PROSITE-ProRule" id="PRU10059"/>
    </source>
</evidence>
<feature type="domain" description="Ig-like" evidence="9">
    <location>
        <begin position="1124"/>
        <end position="1209"/>
    </location>
</feature>
<evidence type="ECO:0000256" key="1">
    <source>
        <dbReference type="ARBA" id="ARBA00007072"/>
    </source>
</evidence>
<dbReference type="PROSITE" id="PS00592">
    <property type="entry name" value="GH9_2"/>
    <property type="match status" value="1"/>
</dbReference>
<dbReference type="InterPro" id="IPR008979">
    <property type="entry name" value="Galactose-bd-like_sf"/>
</dbReference>
<dbReference type="InterPro" id="IPR018221">
    <property type="entry name" value="Glyco_hydro_9_His_AS"/>
</dbReference>
<accession>F7ZZT2</accession>
<dbReference type="InterPro" id="IPR001701">
    <property type="entry name" value="Glyco_hydro_9"/>
</dbReference>
<dbReference type="InterPro" id="IPR033126">
    <property type="entry name" value="Glyco_hydro_9_Asp/Glu_AS"/>
</dbReference>
<dbReference type="InterPro" id="IPR008928">
    <property type="entry name" value="6-hairpin_glycosidase_sf"/>
</dbReference>
<comment type="catalytic activity">
    <reaction evidence="8">
        <text>Endohydrolysis of (1-&gt;4)-beta-D-glucosidic linkages in cellulose, lichenin and cereal beta-D-glucans.</text>
        <dbReference type="EC" id="3.2.1.4"/>
    </reaction>
</comment>
<dbReference type="InterPro" id="IPR012341">
    <property type="entry name" value="6hp_glycosidase-like_sf"/>
</dbReference>
<sequence>MVSSKYPWRAPRSGHARTASLVGGVAAGALVIGVAVAPLAAADPLDEVHDFSDGTQGWYGYGGGPAMSTGVVDGELCVVVPAGTDEPWDVAIQHDDIDFAAGDRYTVGFTAHATSPVTVNLRGGIGYPDDVASSVSVGTETDAYSFTWEPEFSGSGNISFQLGAQAQDYTLCIDDFVIDSGQELVPDTTFDGVLPDGWTNDGWTVTSEAGEGEPLCFEVPGTAGTYAGLVLNGLPIEEGGNYELTYTASASNGATIRTVVGENAAPWRTAFVDNTELSTDLTEHALAFTSTFTFPAESADPAVGVGQVALQMGARGDFTFCITSLSLKKVATPPPPYEPDTRGPVRVNQLGYLTNGPKNATVVSESATPLAWQLQDASHAVVAEGEATPAGVDPTSQLTVQTIDFSDVTAAGQGYTLVVGEDRSDPFAIGDDLYEQFRYDALNYYYPVRSGIAVDVPDDRYDRPAGHVDGPDGAVNKGDQDVACLTAADDGASWSYGSWTCPQGYSLDVVGGWYDAGDHGKYVVNGGISVAQLMSAYERTLHVDHASDDAFADGTLDVPADESGNGVPDVLDEARWELEFFLAMQVPAGSGMTVSDTDDRSLDGLVHHKIHDVGWTGLDLLPSADPQQRRLHRPSTAATLNLAATAAQGARLFRAYDAAFADELLEAAETAYAAAQRVPDLYAPASAGANGGGPYDDADVSDEFYWAAAELYLTTAADEYEADVLASEHADDDIWTRGAFSWGAVAALGRMDLATVPSELPTRAAVRASVVEGAQKYLAWQQAEAFGTAYPGGEDLSYEWGSNSMVLNTQVILATAYDLTGEPAFAAAVVESMDYLLGRNALNNSYVTGYGTTFSSHQHSRWLVPPMPGTVAGGPNSKRGTWDPVMNGLYPEGHECAPQLCYVDSIEAWSVNELTINWNAPLAWVVSFVDDLGAGVTAQAPVVTTQPASVTVALGAKATFTAAASGTPAPTVTWQWRAPGGTWKTVAGATSPSLTVTATAATDGRQYRAVFTSSAGTATSDVATLRVRAVKPVVTTHPASASAALGRKVTLRADASGYPTPTVRWQQQRPGSSTWTDVKGATSRTLVVAVTRATDGVRYRAVFTNRAGSATSRAAKVTLVRAAPRFVDHPDGTTVRAGQKVTLSATVLAYPAATLTWYVKAPGSSSWKAVPGATGTRLTLVASRSLDGAQYKVVARNALGSAWSKAALLRVR</sequence>
<reference evidence="11" key="1">
    <citation type="submission" date="2011-04" db="EMBL/GenBank/DDBJ databases">
        <title>Complete sequence of Cellvibrio gilvus ATCC 13127.</title>
        <authorList>
            <person name="Lucas S."/>
            <person name="Han J."/>
            <person name="Lapidus A."/>
            <person name="Cheng J.-F."/>
            <person name="Goodwin L."/>
            <person name="Pitluck S."/>
            <person name="Peters L."/>
            <person name="Munk A."/>
            <person name="Detter J.C."/>
            <person name="Han C."/>
            <person name="Tapia R."/>
            <person name="Land M."/>
            <person name="Hauser L."/>
            <person name="Kyrpides N."/>
            <person name="Ivanova N."/>
            <person name="Ovchinnikova G."/>
            <person name="Pagani I."/>
            <person name="Mead D."/>
            <person name="Brumm P."/>
            <person name="Woyke T."/>
        </authorList>
    </citation>
    <scope>NUCLEOTIDE SEQUENCE [LARGE SCALE GENOMIC DNA]</scope>
    <source>
        <strain evidence="11">ATCC 13127 / NRRL B-14078</strain>
    </source>
</reference>
<feature type="domain" description="Ig-like" evidence="9">
    <location>
        <begin position="1032"/>
        <end position="1118"/>
    </location>
</feature>
<dbReference type="SMART" id="SM00409">
    <property type="entry name" value="IG"/>
    <property type="match status" value="3"/>
</dbReference>
<dbReference type="Pfam" id="PF02018">
    <property type="entry name" value="CBM_4_9"/>
    <property type="match status" value="1"/>
</dbReference>
<evidence type="ECO:0000256" key="3">
    <source>
        <dbReference type="ARBA" id="ARBA00023277"/>
    </source>
</evidence>
<keyword evidence="8" id="KW-0136">Cellulose degradation</keyword>
<feature type="domain" description="Ig-like" evidence="9">
    <location>
        <begin position="941"/>
        <end position="1026"/>
    </location>
</feature>
<dbReference type="Proteomes" id="UP000000485">
    <property type="component" value="Chromosome"/>
</dbReference>
<gene>
    <name evidence="10" type="ordered locus">Celgi_2074</name>
</gene>
<comment type="similarity">
    <text evidence="1 6 8">Belongs to the glycosyl hydrolase 9 (cellulase E) family.</text>
</comment>
<dbReference type="AlphaFoldDB" id="F7ZZT2"/>
<proteinExistence type="inferred from homology"/>
<dbReference type="HOGENOM" id="CLU_006010_0_0_11"/>
<dbReference type="Gene3D" id="2.60.40.10">
    <property type="entry name" value="Immunoglobulins"/>
    <property type="match status" value="4"/>
</dbReference>
<keyword evidence="5 6" id="KW-0624">Polysaccharide degradation</keyword>
<dbReference type="InterPro" id="IPR007110">
    <property type="entry name" value="Ig-like_dom"/>
</dbReference>
<dbReference type="Pfam" id="PF02927">
    <property type="entry name" value="CelD_N"/>
    <property type="match status" value="1"/>
</dbReference>
<evidence type="ECO:0000256" key="8">
    <source>
        <dbReference type="RuleBase" id="RU361166"/>
    </source>
</evidence>
<dbReference type="Gene3D" id="1.50.10.10">
    <property type="match status" value="1"/>
</dbReference>
<dbReference type="KEGG" id="cga:Celgi_2074"/>
<feature type="active site" evidence="7">
    <location>
        <position position="904"/>
    </location>
</feature>
<dbReference type="PROSITE" id="PS00698">
    <property type="entry name" value="GH9_3"/>
    <property type="match status" value="1"/>
</dbReference>
<evidence type="ECO:0000313" key="10">
    <source>
        <dbReference type="EMBL" id="AEI12575.1"/>
    </source>
</evidence>
<dbReference type="OrthoDB" id="9758662at2"/>
<evidence type="ECO:0000256" key="4">
    <source>
        <dbReference type="ARBA" id="ARBA00023295"/>
    </source>
</evidence>
<dbReference type="InterPro" id="IPR003305">
    <property type="entry name" value="CenC_carb-bd"/>
</dbReference>
<evidence type="ECO:0000313" key="11">
    <source>
        <dbReference type="Proteomes" id="UP000000485"/>
    </source>
</evidence>
<dbReference type="InterPro" id="IPR004197">
    <property type="entry name" value="Cellulase_Ig-like"/>
</dbReference>
<dbReference type="STRING" id="593907.Celgi_2074"/>
<evidence type="ECO:0000259" key="9">
    <source>
        <dbReference type="PROSITE" id="PS50835"/>
    </source>
</evidence>
<feature type="active site" evidence="6">
    <location>
        <position position="859"/>
    </location>
</feature>
<dbReference type="SUPFAM" id="SSF48726">
    <property type="entry name" value="Immunoglobulin"/>
    <property type="match status" value="3"/>
</dbReference>
<dbReference type="Pfam" id="PF13927">
    <property type="entry name" value="Ig_3"/>
    <property type="match status" value="1"/>
</dbReference>
<protein>
    <recommendedName>
        <fullName evidence="8">Endoglucanase</fullName>
        <ecNumber evidence="8">3.2.1.4</ecNumber>
    </recommendedName>
</protein>
<organism evidence="10 11">
    <name type="scientific">Cellulomonas gilvus (strain ATCC 13127 / NRRL B-14078)</name>
    <name type="common">Cellvibrio gilvus</name>
    <dbReference type="NCBI Taxonomy" id="593907"/>
    <lineage>
        <taxon>Bacteria</taxon>
        <taxon>Bacillati</taxon>
        <taxon>Actinomycetota</taxon>
        <taxon>Actinomycetes</taxon>
        <taxon>Micrococcales</taxon>
        <taxon>Cellulomonadaceae</taxon>
        <taxon>Cellulomonas</taxon>
    </lineage>
</organism>
<keyword evidence="11" id="KW-1185">Reference proteome</keyword>
<evidence type="ECO:0000256" key="2">
    <source>
        <dbReference type="ARBA" id="ARBA00022801"/>
    </source>
</evidence>
<dbReference type="InterPro" id="IPR014756">
    <property type="entry name" value="Ig_E-set"/>
</dbReference>
<dbReference type="Pfam" id="PF07679">
    <property type="entry name" value="I-set"/>
    <property type="match status" value="2"/>
</dbReference>
<dbReference type="GO" id="GO:0008810">
    <property type="term" value="F:cellulase activity"/>
    <property type="evidence" value="ECO:0007669"/>
    <property type="project" value="UniProtKB-EC"/>
</dbReference>
<dbReference type="GO" id="GO:0030245">
    <property type="term" value="P:cellulose catabolic process"/>
    <property type="evidence" value="ECO:0007669"/>
    <property type="project" value="UniProtKB-KW"/>
</dbReference>
<dbReference type="InterPro" id="IPR036179">
    <property type="entry name" value="Ig-like_dom_sf"/>
</dbReference>
<dbReference type="InterPro" id="IPR003599">
    <property type="entry name" value="Ig_sub"/>
</dbReference>
<dbReference type="SUPFAM" id="SSF49785">
    <property type="entry name" value="Galactose-binding domain-like"/>
    <property type="match status" value="2"/>
</dbReference>
<dbReference type="SUPFAM" id="SSF48208">
    <property type="entry name" value="Six-hairpin glycosidases"/>
    <property type="match status" value="1"/>
</dbReference>
<name>F7ZZT2_CELGA</name>
<dbReference type="Pfam" id="PF00759">
    <property type="entry name" value="Glyco_hydro_9"/>
    <property type="match status" value="1"/>
</dbReference>
<keyword evidence="4 6" id="KW-0326">Glycosidase</keyword>
<dbReference type="eggNOG" id="COG5297">
    <property type="taxonomic scope" value="Bacteria"/>
</dbReference>
<dbReference type="CDD" id="cd02850">
    <property type="entry name" value="E_set_Cellulase_N"/>
    <property type="match status" value="1"/>
</dbReference>
<keyword evidence="2 6" id="KW-0378">Hydrolase</keyword>
<dbReference type="PROSITE" id="PS50835">
    <property type="entry name" value="IG_LIKE"/>
    <property type="match status" value="3"/>
</dbReference>